<accession>A0A976QWV3</accession>
<dbReference type="EMBL" id="OL634959">
    <property type="protein sequence ID" value="UMO77805.1"/>
    <property type="molecule type" value="Genomic_DNA"/>
</dbReference>
<dbReference type="Proteomes" id="UP001061889">
    <property type="component" value="Segment"/>
</dbReference>
<feature type="transmembrane region" description="Helical" evidence="1">
    <location>
        <begin position="21"/>
        <end position="45"/>
    </location>
</feature>
<keyword evidence="1" id="KW-0812">Transmembrane</keyword>
<keyword evidence="1" id="KW-0472">Membrane</keyword>
<proteinExistence type="predicted"/>
<evidence type="ECO:0000313" key="2">
    <source>
        <dbReference type="EMBL" id="UMO77805.1"/>
    </source>
</evidence>
<name>A0A976QWV3_9CAUD</name>
<reference evidence="2" key="1">
    <citation type="submission" date="2021-11" db="EMBL/GenBank/DDBJ databases">
        <title>Phage-based biocontrol of nitrification in agricultural soil.</title>
        <authorList>
            <person name="Muniesa M."/>
            <person name="Quiros P."/>
            <person name="Salaet I."/>
        </authorList>
    </citation>
    <scope>NUCLEOTIDE SEQUENCE</scope>
</reference>
<organism evidence="2 3">
    <name type="scientific">Bacteriophage Phi NF-1</name>
    <dbReference type="NCBI Taxonomy" id="2900273"/>
    <lineage>
        <taxon>Viruses</taxon>
        <taxon>Duplodnaviria</taxon>
        <taxon>Heunggongvirae</taxon>
        <taxon>Uroviricota</taxon>
        <taxon>Caudoviricetes</taxon>
        <taxon>Autographivirales</taxon>
        <taxon>Autoscriptoviridae</taxon>
        <taxon>Catalonvirus</taxon>
        <taxon>Catalonvirus NF1</taxon>
    </lineage>
</organism>
<keyword evidence="3" id="KW-1185">Reference proteome</keyword>
<keyword evidence="1" id="KW-1133">Transmembrane helix</keyword>
<sequence length="49" mass="5621">MKRTSGRAVVNDRDEWCKKDMVTWATEICLLSLVIALWVNVLVYFCSGV</sequence>
<protein>
    <submittedName>
        <fullName evidence="2">Uncharacterized protein</fullName>
    </submittedName>
</protein>
<evidence type="ECO:0000313" key="3">
    <source>
        <dbReference type="Proteomes" id="UP001061889"/>
    </source>
</evidence>
<evidence type="ECO:0000256" key="1">
    <source>
        <dbReference type="SAM" id="Phobius"/>
    </source>
</evidence>